<reference evidence="1 2" key="1">
    <citation type="submission" date="2019-12" db="EMBL/GenBank/DDBJ databases">
        <authorList>
            <person name="Li J."/>
            <person name="Shi Y."/>
            <person name="Xu G."/>
            <person name="Xiao D."/>
            <person name="Ran X."/>
        </authorList>
    </citation>
    <scope>NUCLEOTIDE SEQUENCE [LARGE SCALE GENOMIC DNA]</scope>
    <source>
        <strain evidence="1 2">JCM 15915</strain>
    </source>
</reference>
<gene>
    <name evidence="1" type="ORF">GMA10_05790</name>
</gene>
<dbReference type="InterPro" id="IPR034660">
    <property type="entry name" value="DinB/YfiT-like"/>
</dbReference>
<organism evidence="1 2">
    <name type="scientific">Rothia koreensis</name>
    <dbReference type="NCBI Taxonomy" id="592378"/>
    <lineage>
        <taxon>Bacteria</taxon>
        <taxon>Bacillati</taxon>
        <taxon>Actinomycetota</taxon>
        <taxon>Actinomycetes</taxon>
        <taxon>Micrococcales</taxon>
        <taxon>Micrococcaceae</taxon>
        <taxon>Rothia</taxon>
    </lineage>
</organism>
<evidence type="ECO:0008006" key="3">
    <source>
        <dbReference type="Google" id="ProtNLM"/>
    </source>
</evidence>
<accession>A0A7K1LHQ8</accession>
<name>A0A7K1LHQ8_9MICC</name>
<evidence type="ECO:0000313" key="2">
    <source>
        <dbReference type="Proteomes" id="UP000462152"/>
    </source>
</evidence>
<dbReference type="AlphaFoldDB" id="A0A7K1LHQ8"/>
<evidence type="ECO:0000313" key="1">
    <source>
        <dbReference type="EMBL" id="MUN54724.1"/>
    </source>
</evidence>
<dbReference type="EMBL" id="WOGT01000002">
    <property type="protein sequence ID" value="MUN54724.1"/>
    <property type="molecule type" value="Genomic_DNA"/>
</dbReference>
<dbReference type="Proteomes" id="UP000462152">
    <property type="component" value="Unassembled WGS sequence"/>
</dbReference>
<dbReference type="OrthoDB" id="3268903at2"/>
<protein>
    <recommendedName>
        <fullName evidence="3">TIGR03085 family protein</fullName>
    </recommendedName>
</protein>
<sequence>MSAITDLRNQLVSVLLRTGPGKPTLCEGWNTEHMVAHLVLRETRPDIAAGVVIPPLASRTDRKTEELAGQLTDGRSYMEAVEKFGSANAPQRKNETVDYGMNFAEYVIHREDVLRGSPDSTEMNGAESRIEGENERIWKTIGSQGKMFAKDYPDGLTVVGTDDDGEPAYGSKTLREPSASSRVSGLVQKVVKAPSTGEHVTITGTPLEILLYLFGRREAANVRISY</sequence>
<proteinExistence type="predicted"/>
<dbReference type="RefSeq" id="WP_129315774.1">
    <property type="nucleotide sequence ID" value="NZ_NOIQ01000012.1"/>
</dbReference>
<comment type="caution">
    <text evidence="1">The sequence shown here is derived from an EMBL/GenBank/DDBJ whole genome shotgun (WGS) entry which is preliminary data.</text>
</comment>
<keyword evidence="2" id="KW-1185">Reference proteome</keyword>
<dbReference type="SUPFAM" id="SSF109854">
    <property type="entry name" value="DinB/YfiT-like putative metalloenzymes"/>
    <property type="match status" value="1"/>
</dbReference>